<dbReference type="SUPFAM" id="SSF117281">
    <property type="entry name" value="Kelch motif"/>
    <property type="match status" value="1"/>
</dbReference>
<gene>
    <name evidence="3" type="ORF">H5410_031473</name>
</gene>
<keyword evidence="4" id="KW-1185">Reference proteome</keyword>
<feature type="compositionally biased region" description="Polar residues" evidence="1">
    <location>
        <begin position="342"/>
        <end position="362"/>
    </location>
</feature>
<name>A0A9J5YK07_SOLCO</name>
<dbReference type="InterPro" id="IPR015915">
    <property type="entry name" value="Kelch-typ_b-propeller"/>
</dbReference>
<dbReference type="Proteomes" id="UP000824120">
    <property type="component" value="Chromosome 6"/>
</dbReference>
<dbReference type="Pfam" id="PF01344">
    <property type="entry name" value="Kelch_1"/>
    <property type="match status" value="4"/>
</dbReference>
<organism evidence="3 4">
    <name type="scientific">Solanum commersonii</name>
    <name type="common">Commerson's wild potato</name>
    <name type="synonym">Commerson's nightshade</name>
    <dbReference type="NCBI Taxonomy" id="4109"/>
    <lineage>
        <taxon>Eukaryota</taxon>
        <taxon>Viridiplantae</taxon>
        <taxon>Streptophyta</taxon>
        <taxon>Embryophyta</taxon>
        <taxon>Tracheophyta</taxon>
        <taxon>Spermatophyta</taxon>
        <taxon>Magnoliopsida</taxon>
        <taxon>eudicotyledons</taxon>
        <taxon>Gunneridae</taxon>
        <taxon>Pentapetalae</taxon>
        <taxon>asterids</taxon>
        <taxon>lamiids</taxon>
        <taxon>Solanales</taxon>
        <taxon>Solanaceae</taxon>
        <taxon>Solanoideae</taxon>
        <taxon>Solaneae</taxon>
        <taxon>Solanum</taxon>
    </lineage>
</organism>
<feature type="domain" description="DCD" evidence="2">
    <location>
        <begin position="34"/>
        <end position="167"/>
    </location>
</feature>
<comment type="caution">
    <text evidence="3">The sequence shown here is derived from an EMBL/GenBank/DDBJ whole genome shotgun (WGS) entry which is preliminary data.</text>
</comment>
<dbReference type="PANTHER" id="PTHR46034">
    <property type="match status" value="1"/>
</dbReference>
<feature type="region of interest" description="Disordered" evidence="1">
    <location>
        <begin position="268"/>
        <end position="297"/>
    </location>
</feature>
<dbReference type="PANTHER" id="PTHR46034:SF23">
    <property type="entry name" value="DCD (DEVELOPMENT AND CELL DEATH) DOMAIN PROTEIN"/>
    <property type="match status" value="1"/>
</dbReference>
<feature type="compositionally biased region" description="Polar residues" evidence="1">
    <location>
        <begin position="274"/>
        <end position="292"/>
    </location>
</feature>
<dbReference type="InterPro" id="IPR044832">
    <property type="entry name" value="NRP-like"/>
</dbReference>
<dbReference type="AlphaFoldDB" id="A0A9J5YK07"/>
<dbReference type="PROSITE" id="PS51222">
    <property type="entry name" value="DCD"/>
    <property type="match status" value="1"/>
</dbReference>
<evidence type="ECO:0000256" key="1">
    <source>
        <dbReference type="SAM" id="MobiDB-lite"/>
    </source>
</evidence>
<evidence type="ECO:0000313" key="4">
    <source>
        <dbReference type="Proteomes" id="UP000824120"/>
    </source>
</evidence>
<evidence type="ECO:0000259" key="2">
    <source>
        <dbReference type="PROSITE" id="PS51222"/>
    </source>
</evidence>
<sequence>MRAGRKTTTVGLKEKSEYTSTVNGSTSARNLRKADLGSVIFGCKHLTYKECMFKQLFGLPAPHFSYVKNINIGLTLFLFNYSDRKLHGIFEAASPGQLNINPYAWTSDGTESTPYAAQVRIRVRKLYHPLTEDQFISIIGDNYFAPKLFWFELDQSQTKRLVDLFSSLPAFNDVISLQISSKLNHPFKSSPTTGPIDAVGKIEDWEHLDHDGWADAPRLVNTDTTRNLNYEKSHASVLRSTSASTSVIEPMANSQKLWSSLFKSSASDMDKMDPTSNMDKTDPMLNSSSRLSSPFPDKGRMDWESCLPSSVDKDGQMYQAWGLVEHEERVESISSFVSCSMQNQSIPSSQQSKLSERQYTGQESEHSELTVSELNLQKLNELNIEWQSSCGGSQHAESSMDNDNVEVPDDGPTSLMGLQEEGQRDISQTSFANNIGSEDRNSEVLGMLKQVNPSDPLALVAKLMGEVEGLKRSKMEQDRKMMILEQELPYLSELNPTFELYIDTAEIGTNLQVHYKLELRQFMNMLNELVPGLLYASRALEEVHVPRGQLPPGINDSVVIVGGYNGSLWMPSLDSYFPSHDRVETLSQMTFPRSHAAAVKLNGELFVLGGVHNNVYFNTGIRIEVVPSPIFVCFQKKCVDITCSFLVESYNPLRNQWSQQPSLNEKKGCLAGASLNDKIFAFGGGNGVQCFSEVEMFDLNLGHWISAQSMMQKRFAPAATDINGAIYVAGGYDGKAYTKLMVHGHLFGLPGGGDIVLQILFGVHLFLTVIFGSTLRSVERFDPREHTWTTVGCMKTRRGCHSLVAYNEKLYSLGGYDGEKMVSSVEILDPRFGSWVMGEQMNGPRGYSGAVVIGGKIFVIGGVNDQEEILNSVECYEDGHGWQMTNSKTLGKRCFLSALVL</sequence>
<dbReference type="OrthoDB" id="1268499at2759"/>
<reference evidence="3 4" key="1">
    <citation type="submission" date="2020-09" db="EMBL/GenBank/DDBJ databases">
        <title>De no assembly of potato wild relative species, Solanum commersonii.</title>
        <authorList>
            <person name="Cho K."/>
        </authorList>
    </citation>
    <scope>NUCLEOTIDE SEQUENCE [LARGE SCALE GENOMIC DNA]</scope>
    <source>
        <strain evidence="3">LZ3.2</strain>
        <tissue evidence="3">Leaf</tissue>
    </source>
</reference>
<dbReference type="Gene3D" id="2.120.10.80">
    <property type="entry name" value="Kelch-type beta propeller"/>
    <property type="match status" value="2"/>
</dbReference>
<dbReference type="EMBL" id="JACXVP010000006">
    <property type="protein sequence ID" value="KAG5600103.1"/>
    <property type="molecule type" value="Genomic_DNA"/>
</dbReference>
<dbReference type="SMART" id="SM00767">
    <property type="entry name" value="DCD"/>
    <property type="match status" value="1"/>
</dbReference>
<feature type="compositionally biased region" description="Polar residues" evidence="1">
    <location>
        <begin position="390"/>
        <end position="402"/>
    </location>
</feature>
<accession>A0A9J5YK07</accession>
<dbReference type="GO" id="GO:0034976">
    <property type="term" value="P:response to endoplasmic reticulum stress"/>
    <property type="evidence" value="ECO:0007669"/>
    <property type="project" value="InterPro"/>
</dbReference>
<dbReference type="InterPro" id="IPR013989">
    <property type="entry name" value="Dev_and_cell_death_domain"/>
</dbReference>
<protein>
    <recommendedName>
        <fullName evidence="2">DCD domain-containing protein</fullName>
    </recommendedName>
</protein>
<feature type="region of interest" description="Disordered" evidence="1">
    <location>
        <begin position="390"/>
        <end position="427"/>
    </location>
</feature>
<feature type="region of interest" description="Disordered" evidence="1">
    <location>
        <begin position="342"/>
        <end position="370"/>
    </location>
</feature>
<dbReference type="SMART" id="SM00612">
    <property type="entry name" value="Kelch"/>
    <property type="match status" value="6"/>
</dbReference>
<evidence type="ECO:0000313" key="3">
    <source>
        <dbReference type="EMBL" id="KAG5600103.1"/>
    </source>
</evidence>
<proteinExistence type="predicted"/>
<dbReference type="InterPro" id="IPR006652">
    <property type="entry name" value="Kelch_1"/>
</dbReference>
<dbReference type="Pfam" id="PF10539">
    <property type="entry name" value="Dev_Cell_Death"/>
    <property type="match status" value="1"/>
</dbReference>